<accession>A0ABW3QI38</accession>
<name>A0ABW3QI38_9BACT</name>
<dbReference type="Proteomes" id="UP001597116">
    <property type="component" value="Unassembled WGS sequence"/>
</dbReference>
<comment type="caution">
    <text evidence="2">The sequence shown here is derived from an EMBL/GenBank/DDBJ whole genome shotgun (WGS) entry which is preliminary data.</text>
</comment>
<evidence type="ECO:0000313" key="3">
    <source>
        <dbReference type="Proteomes" id="UP001597116"/>
    </source>
</evidence>
<protein>
    <submittedName>
        <fullName evidence="2">Sugar phosphate isomerase/epimerase family protein</fullName>
    </submittedName>
</protein>
<dbReference type="EMBL" id="JBHTLP010000016">
    <property type="protein sequence ID" value="MFD1143665.1"/>
    <property type="molecule type" value="Genomic_DNA"/>
</dbReference>
<dbReference type="SUPFAM" id="SSF51658">
    <property type="entry name" value="Xylose isomerase-like"/>
    <property type="match status" value="1"/>
</dbReference>
<dbReference type="InterPro" id="IPR013022">
    <property type="entry name" value="Xyl_isomerase-like_TIM-brl"/>
</dbReference>
<keyword evidence="3" id="KW-1185">Reference proteome</keyword>
<dbReference type="InterPro" id="IPR050312">
    <property type="entry name" value="IolE/XylAMocC-like"/>
</dbReference>
<dbReference type="Gene3D" id="3.20.20.150">
    <property type="entry name" value="Divalent-metal-dependent TIM barrel enzymes"/>
    <property type="match status" value="1"/>
</dbReference>
<reference evidence="3" key="1">
    <citation type="journal article" date="2019" name="Int. J. Syst. Evol. Microbiol.">
        <title>The Global Catalogue of Microorganisms (GCM) 10K type strain sequencing project: providing services to taxonomists for standard genome sequencing and annotation.</title>
        <authorList>
            <consortium name="The Broad Institute Genomics Platform"/>
            <consortium name="The Broad Institute Genome Sequencing Center for Infectious Disease"/>
            <person name="Wu L."/>
            <person name="Ma J."/>
        </authorList>
    </citation>
    <scope>NUCLEOTIDE SEQUENCE [LARGE SCALE GENOMIC DNA]</scope>
    <source>
        <strain evidence="3">CCUG 55608</strain>
    </source>
</reference>
<proteinExistence type="predicted"/>
<feature type="domain" description="Xylose isomerase-like TIM barrel" evidence="1">
    <location>
        <begin position="30"/>
        <end position="259"/>
    </location>
</feature>
<gene>
    <name evidence="2" type="ORF">ACFQ4C_21230</name>
</gene>
<dbReference type="Pfam" id="PF01261">
    <property type="entry name" value="AP_endonuc_2"/>
    <property type="match status" value="1"/>
</dbReference>
<keyword evidence="2" id="KW-0413">Isomerase</keyword>
<evidence type="ECO:0000313" key="2">
    <source>
        <dbReference type="EMBL" id="MFD1143665.1"/>
    </source>
</evidence>
<evidence type="ECO:0000259" key="1">
    <source>
        <dbReference type="Pfam" id="PF01261"/>
    </source>
</evidence>
<sequence>MVQHLFPRFPFAFGVNEFTTQPWTFEEDLERYAQLGVETLEMCEQKLDDQRFEEQMAKLADSGLVVSAVQPLVRTFGASQIQSEPVGVRSRVNRLRASIQRLAPYAPGSTFVVNTGAADQGNMDRAVQQTIQELTGLAGWAADHGVRIALEPLNATLMNTETAIWTVSQALDIIEAVDHEQVGICLDLWHVWQETHLEPQILRASDRIFLLHVSDWRTPGSPRDRLVPGDGIIPIGKLLHTVYEAGYDGSSTVEIFSQDVVNSLYQSDLSEVIQRSRAGLEHA</sequence>
<dbReference type="PANTHER" id="PTHR12110:SF52">
    <property type="entry name" value="XYLOSE ISOMERASE"/>
    <property type="match status" value="1"/>
</dbReference>
<organism evidence="2 3">
    <name type="scientific">Larkinella insperata</name>
    <dbReference type="NCBI Taxonomy" id="332158"/>
    <lineage>
        <taxon>Bacteria</taxon>
        <taxon>Pseudomonadati</taxon>
        <taxon>Bacteroidota</taxon>
        <taxon>Cytophagia</taxon>
        <taxon>Cytophagales</taxon>
        <taxon>Spirosomataceae</taxon>
        <taxon>Larkinella</taxon>
    </lineage>
</organism>
<dbReference type="InterPro" id="IPR036237">
    <property type="entry name" value="Xyl_isomerase-like_sf"/>
</dbReference>
<dbReference type="GO" id="GO:0016853">
    <property type="term" value="F:isomerase activity"/>
    <property type="evidence" value="ECO:0007669"/>
    <property type="project" value="UniProtKB-KW"/>
</dbReference>
<dbReference type="PANTHER" id="PTHR12110">
    <property type="entry name" value="HYDROXYPYRUVATE ISOMERASE"/>
    <property type="match status" value="1"/>
</dbReference>